<evidence type="ECO:0000313" key="12">
    <source>
        <dbReference type="Proteomes" id="UP000049983"/>
    </source>
</evidence>
<keyword evidence="7 9" id="KW-1133">Transmembrane helix</keyword>
<gene>
    <name evidence="9 11" type="primary">sstT</name>
    <name evidence="11" type="ORF">LA5096_02970</name>
</gene>
<feature type="transmembrane region" description="Helical" evidence="9">
    <location>
        <begin position="76"/>
        <end position="97"/>
    </location>
</feature>
<dbReference type="AlphaFoldDB" id="A0A0M7AD71"/>
<feature type="transmembrane region" description="Helical" evidence="9">
    <location>
        <begin position="47"/>
        <end position="64"/>
    </location>
</feature>
<reference evidence="12" key="1">
    <citation type="submission" date="2015-07" db="EMBL/GenBank/DDBJ databases">
        <authorList>
            <person name="Rodrigo-Torres Lidia"/>
            <person name="Arahal R.David."/>
        </authorList>
    </citation>
    <scope>NUCLEOTIDE SEQUENCE [LARGE SCALE GENOMIC DNA]</scope>
    <source>
        <strain evidence="12">CECT 5096</strain>
    </source>
</reference>
<dbReference type="Pfam" id="PF00375">
    <property type="entry name" value="SDF"/>
    <property type="match status" value="1"/>
</dbReference>
<dbReference type="InterPro" id="IPR001991">
    <property type="entry name" value="Na-dicarboxylate_symporter"/>
</dbReference>
<proteinExistence type="inferred from homology"/>
<comment type="catalytic activity">
    <reaction evidence="9">
        <text>L-threonine(in) + Na(+)(in) = L-threonine(out) + Na(+)(out)</text>
        <dbReference type="Rhea" id="RHEA:69999"/>
        <dbReference type="ChEBI" id="CHEBI:29101"/>
        <dbReference type="ChEBI" id="CHEBI:57926"/>
    </reaction>
</comment>
<keyword evidence="5 9" id="KW-0769">Symport</keyword>
<protein>
    <recommendedName>
        <fullName evidence="9">Serine/threonine transporter SstT</fullName>
    </recommendedName>
    <alternativeName>
        <fullName evidence="9">Na(+)/serine-threonine symporter</fullName>
    </alternativeName>
</protein>
<dbReference type="InterPro" id="IPR023025">
    <property type="entry name" value="Ser_Thr_transp_SstT"/>
</dbReference>
<evidence type="ECO:0000256" key="10">
    <source>
        <dbReference type="SAM" id="MobiDB-lite"/>
    </source>
</evidence>
<evidence type="ECO:0000256" key="1">
    <source>
        <dbReference type="ARBA" id="ARBA00004141"/>
    </source>
</evidence>
<dbReference type="GO" id="GO:0005295">
    <property type="term" value="F:neutral L-amino acid:sodium symporter activity"/>
    <property type="evidence" value="ECO:0007669"/>
    <property type="project" value="TreeGrafter"/>
</dbReference>
<dbReference type="PANTHER" id="PTHR42865">
    <property type="entry name" value="PROTON/GLUTAMATE-ASPARTATE SYMPORTER"/>
    <property type="match status" value="1"/>
</dbReference>
<accession>A0A0M7AD71</accession>
<dbReference type="SUPFAM" id="SSF118215">
    <property type="entry name" value="Proton glutamate symport protein"/>
    <property type="match status" value="1"/>
</dbReference>
<dbReference type="STRING" id="311410.LA5095_01716"/>
<keyword evidence="2 9" id="KW-0813">Transport</keyword>
<evidence type="ECO:0000256" key="3">
    <source>
        <dbReference type="ARBA" id="ARBA00022475"/>
    </source>
</evidence>
<evidence type="ECO:0000256" key="4">
    <source>
        <dbReference type="ARBA" id="ARBA00022692"/>
    </source>
</evidence>
<sequence length="423" mass="43825">MKSFLPGSLVTQIAVGLVAGVLLATVWPEAGQAMGLLGEFFVDALKAVAPVLVLILVSAAIINHKKGSQAHMGPVVSLYVIATFSAALLAVAASFLFPVTLQLTGTPEIMAAPGGLGEVMKNILLKMVDNPVNAIAQANYIGILAWAIGFGLVLRHANDTTKVLMSDLDKGVTRIVAAIIRLAPVGIFGIVASSIAETGIGTLVGYANLLALLIGCMVVMALVVNPLIVFLRIRQNPYPLVFTCLRESGITAFFMRSSAANIPVNMELCRRMKLDEETYSVTIPIGATVNMAGAAITITVMTLAAVNTMGLEVDFLSAVLLSFIAAIAATGASGVAGGSLLLIPMAASLFGIDNATAMQVVSIGFIVGVLQDSAETGLNSSSDVLFTAAGSYKQGDPYPRKLPLEPEGPRSDDLVLARAGSQA</sequence>
<feature type="compositionally biased region" description="Basic and acidic residues" evidence="10">
    <location>
        <begin position="398"/>
        <end position="415"/>
    </location>
</feature>
<dbReference type="HAMAP" id="MF_01582">
    <property type="entry name" value="Ser_Thr_transp_SstT"/>
    <property type="match status" value="1"/>
</dbReference>
<feature type="transmembrane region" description="Helical" evidence="9">
    <location>
        <begin position="318"/>
        <end position="343"/>
    </location>
</feature>
<feature type="transmembrane region" description="Helical" evidence="9">
    <location>
        <begin position="281"/>
        <end position="306"/>
    </location>
</feature>
<keyword evidence="12" id="KW-1185">Reference proteome</keyword>
<keyword evidence="3 9" id="KW-1003">Cell membrane</keyword>
<dbReference type="Gene3D" id="1.10.3860.10">
    <property type="entry name" value="Sodium:dicarboxylate symporter"/>
    <property type="match status" value="1"/>
</dbReference>
<dbReference type="EMBL" id="CXWC01000010">
    <property type="protein sequence ID" value="CTQ71584.1"/>
    <property type="molecule type" value="Genomic_DNA"/>
</dbReference>
<evidence type="ECO:0000256" key="8">
    <source>
        <dbReference type="ARBA" id="ARBA00023136"/>
    </source>
</evidence>
<organism evidence="11 12">
    <name type="scientific">Roseibium album</name>
    <dbReference type="NCBI Taxonomy" id="311410"/>
    <lineage>
        <taxon>Bacteria</taxon>
        <taxon>Pseudomonadati</taxon>
        <taxon>Pseudomonadota</taxon>
        <taxon>Alphaproteobacteria</taxon>
        <taxon>Hyphomicrobiales</taxon>
        <taxon>Stappiaceae</taxon>
        <taxon>Roseibium</taxon>
    </lineage>
</organism>
<evidence type="ECO:0000256" key="6">
    <source>
        <dbReference type="ARBA" id="ARBA00022970"/>
    </source>
</evidence>
<dbReference type="InterPro" id="IPR036458">
    <property type="entry name" value="Na:dicarbo_symporter_sf"/>
</dbReference>
<keyword evidence="4 9" id="KW-0812">Transmembrane</keyword>
<dbReference type="FunFam" id="1.10.3860.10:FF:000003">
    <property type="entry name" value="Serine/threonine transporter sstT"/>
    <property type="match status" value="1"/>
</dbReference>
<comment type="function">
    <text evidence="9">Involved in the import of serine and threonine into the cell, with the concomitant import of sodium (symport system).</text>
</comment>
<keyword evidence="8 9" id="KW-0472">Membrane</keyword>
<feature type="transmembrane region" description="Helical" evidence="9">
    <location>
        <begin position="208"/>
        <end position="231"/>
    </location>
</feature>
<dbReference type="NCBIfam" id="NF010151">
    <property type="entry name" value="PRK13628.1"/>
    <property type="match status" value="1"/>
</dbReference>
<evidence type="ECO:0000313" key="11">
    <source>
        <dbReference type="EMBL" id="CTQ71584.1"/>
    </source>
</evidence>
<dbReference type="GO" id="GO:0015826">
    <property type="term" value="P:threonine transport"/>
    <property type="evidence" value="ECO:0007669"/>
    <property type="project" value="InterPro"/>
</dbReference>
<dbReference type="PANTHER" id="PTHR42865:SF8">
    <property type="entry name" value="SERINE_THREONINE TRANSPORTER SSTT"/>
    <property type="match status" value="1"/>
</dbReference>
<dbReference type="GeneID" id="97670336"/>
<feature type="transmembrane region" description="Helical" evidence="9">
    <location>
        <begin position="134"/>
        <end position="154"/>
    </location>
</feature>
<evidence type="ECO:0000256" key="7">
    <source>
        <dbReference type="ARBA" id="ARBA00022989"/>
    </source>
</evidence>
<feature type="region of interest" description="Disordered" evidence="10">
    <location>
        <begin position="391"/>
        <end position="423"/>
    </location>
</feature>
<dbReference type="Proteomes" id="UP000049983">
    <property type="component" value="Unassembled WGS sequence"/>
</dbReference>
<dbReference type="GO" id="GO:0005886">
    <property type="term" value="C:plasma membrane"/>
    <property type="evidence" value="ECO:0007669"/>
    <property type="project" value="UniProtKB-SubCell"/>
</dbReference>
<evidence type="ECO:0000256" key="2">
    <source>
        <dbReference type="ARBA" id="ARBA00022448"/>
    </source>
</evidence>
<dbReference type="GO" id="GO:0032329">
    <property type="term" value="P:serine transport"/>
    <property type="evidence" value="ECO:0007669"/>
    <property type="project" value="InterPro"/>
</dbReference>
<comment type="subcellular location">
    <subcellularLocation>
        <location evidence="9">Cell membrane</location>
        <topology evidence="9">Multi-pass membrane protein</topology>
    </subcellularLocation>
    <subcellularLocation>
        <location evidence="1">Membrane</location>
        <topology evidence="1">Multi-pass membrane protein</topology>
    </subcellularLocation>
</comment>
<evidence type="ECO:0000256" key="9">
    <source>
        <dbReference type="HAMAP-Rule" id="MF_01582"/>
    </source>
</evidence>
<keyword evidence="6 9" id="KW-0029">Amino-acid transport</keyword>
<feature type="transmembrane region" description="Helical" evidence="9">
    <location>
        <begin position="175"/>
        <end position="196"/>
    </location>
</feature>
<feature type="transmembrane region" description="Helical" evidence="9">
    <location>
        <begin position="7"/>
        <end position="27"/>
    </location>
</feature>
<dbReference type="PRINTS" id="PR00173">
    <property type="entry name" value="EDTRNSPORT"/>
</dbReference>
<name>A0A0M7AD71_9HYPH</name>
<comment type="similarity">
    <text evidence="9">Belongs to the dicarboxylate/amino acid:cation symporter (DAACS) (TC 2.A.23) family.</text>
</comment>
<dbReference type="RefSeq" id="WP_199485824.1">
    <property type="nucleotide sequence ID" value="NZ_CXWA01000001.1"/>
</dbReference>
<comment type="catalytic activity">
    <reaction evidence="9">
        <text>L-serine(in) + Na(+)(in) = L-serine(out) + Na(+)(out)</text>
        <dbReference type="Rhea" id="RHEA:29575"/>
        <dbReference type="ChEBI" id="CHEBI:29101"/>
        <dbReference type="ChEBI" id="CHEBI:33384"/>
    </reaction>
</comment>
<evidence type="ECO:0000256" key="5">
    <source>
        <dbReference type="ARBA" id="ARBA00022847"/>
    </source>
</evidence>